<dbReference type="SUPFAM" id="SSF47413">
    <property type="entry name" value="lambda repressor-like DNA-binding domains"/>
    <property type="match status" value="1"/>
</dbReference>
<feature type="domain" description="HTH cro/C1-type" evidence="2">
    <location>
        <begin position="12"/>
        <end position="66"/>
    </location>
</feature>
<comment type="caution">
    <text evidence="3">The sequence shown here is derived from an EMBL/GenBank/DDBJ whole genome shotgun (WGS) entry which is preliminary data.</text>
</comment>
<protein>
    <recommendedName>
        <fullName evidence="2">HTH cro/C1-type domain-containing protein</fullName>
    </recommendedName>
</protein>
<dbReference type="CDD" id="cd00093">
    <property type="entry name" value="HTH_XRE"/>
    <property type="match status" value="1"/>
</dbReference>
<keyword evidence="1" id="KW-0238">DNA-binding</keyword>
<sequence length="135" mass="15302">MEQVKTWIAQRIKDAREWKGISQVAMAKHLDVARQTYLDLESGKTEPRISTLVKIAELTGQPLGWFVFDIQRPEMQQEQLKTELIQLSALYEQLAEPLRSQMLACHINQLKVILEHLGMDEAGENKAASEAALSS</sequence>
<name>A0A0B9FW06_9GAMM</name>
<dbReference type="Proteomes" id="UP000031278">
    <property type="component" value="Unassembled WGS sequence"/>
</dbReference>
<dbReference type="PANTHER" id="PTHR46558">
    <property type="entry name" value="TRACRIPTIONAL REGULATORY PROTEIN-RELATED-RELATED"/>
    <property type="match status" value="1"/>
</dbReference>
<reference evidence="3 4" key="1">
    <citation type="submission" date="2014-12" db="EMBL/GenBank/DDBJ databases">
        <title>Genome sequencing of Photobacterium gaetbulicola AD005a.</title>
        <authorList>
            <person name="Adrian T.G.S."/>
            <person name="Chan K.G."/>
        </authorList>
    </citation>
    <scope>NUCLEOTIDE SEQUENCE [LARGE SCALE GENOMIC DNA]</scope>
    <source>
        <strain evidence="3 4">AD005a</strain>
    </source>
</reference>
<evidence type="ECO:0000256" key="1">
    <source>
        <dbReference type="ARBA" id="ARBA00023125"/>
    </source>
</evidence>
<dbReference type="Gene3D" id="1.10.260.40">
    <property type="entry name" value="lambda repressor-like DNA-binding domains"/>
    <property type="match status" value="1"/>
</dbReference>
<dbReference type="AlphaFoldDB" id="A0A0B9FW06"/>
<dbReference type="PANTHER" id="PTHR46558:SF4">
    <property type="entry name" value="DNA-BIDING PHAGE PROTEIN"/>
    <property type="match status" value="1"/>
</dbReference>
<evidence type="ECO:0000313" key="3">
    <source>
        <dbReference type="EMBL" id="KHT60688.1"/>
    </source>
</evidence>
<dbReference type="SMART" id="SM00530">
    <property type="entry name" value="HTH_XRE"/>
    <property type="match status" value="1"/>
</dbReference>
<evidence type="ECO:0000259" key="2">
    <source>
        <dbReference type="PROSITE" id="PS50943"/>
    </source>
</evidence>
<organism evidence="3 4">
    <name type="scientific">Photobacterium gaetbulicola</name>
    <dbReference type="NCBI Taxonomy" id="1295392"/>
    <lineage>
        <taxon>Bacteria</taxon>
        <taxon>Pseudomonadati</taxon>
        <taxon>Pseudomonadota</taxon>
        <taxon>Gammaproteobacteria</taxon>
        <taxon>Vibrionales</taxon>
        <taxon>Vibrionaceae</taxon>
        <taxon>Photobacterium</taxon>
    </lineage>
</organism>
<gene>
    <name evidence="3" type="ORF">RJ45_23120</name>
</gene>
<evidence type="ECO:0000313" key="4">
    <source>
        <dbReference type="Proteomes" id="UP000031278"/>
    </source>
</evidence>
<dbReference type="PROSITE" id="PS50943">
    <property type="entry name" value="HTH_CROC1"/>
    <property type="match status" value="1"/>
</dbReference>
<dbReference type="GO" id="GO:0003677">
    <property type="term" value="F:DNA binding"/>
    <property type="evidence" value="ECO:0007669"/>
    <property type="project" value="UniProtKB-KW"/>
</dbReference>
<proteinExistence type="predicted"/>
<dbReference type="InterPro" id="IPR010982">
    <property type="entry name" value="Lambda_DNA-bd_dom_sf"/>
</dbReference>
<dbReference type="EMBL" id="JWLZ01000206">
    <property type="protein sequence ID" value="KHT60688.1"/>
    <property type="molecule type" value="Genomic_DNA"/>
</dbReference>
<accession>A0A0B9FW06</accession>
<dbReference type="Pfam" id="PF01381">
    <property type="entry name" value="HTH_3"/>
    <property type="match status" value="1"/>
</dbReference>
<dbReference type="InterPro" id="IPR001387">
    <property type="entry name" value="Cro/C1-type_HTH"/>
</dbReference>
<dbReference type="RefSeq" id="WP_039468233.1">
    <property type="nucleotide sequence ID" value="NZ_JWLZ01000206.1"/>
</dbReference>